<proteinExistence type="predicted"/>
<accession>A0A699JFC7</accession>
<organism evidence="1">
    <name type="scientific">Tanacetum cinerariifolium</name>
    <name type="common">Dalmatian daisy</name>
    <name type="synonym">Chrysanthemum cinerariifolium</name>
    <dbReference type="NCBI Taxonomy" id="118510"/>
    <lineage>
        <taxon>Eukaryota</taxon>
        <taxon>Viridiplantae</taxon>
        <taxon>Streptophyta</taxon>
        <taxon>Embryophyta</taxon>
        <taxon>Tracheophyta</taxon>
        <taxon>Spermatophyta</taxon>
        <taxon>Magnoliopsida</taxon>
        <taxon>eudicotyledons</taxon>
        <taxon>Gunneridae</taxon>
        <taxon>Pentapetalae</taxon>
        <taxon>asterids</taxon>
        <taxon>campanulids</taxon>
        <taxon>Asterales</taxon>
        <taxon>Asteraceae</taxon>
        <taxon>Asteroideae</taxon>
        <taxon>Anthemideae</taxon>
        <taxon>Anthemidinae</taxon>
        <taxon>Tanacetum</taxon>
    </lineage>
</organism>
<evidence type="ECO:0000313" key="1">
    <source>
        <dbReference type="EMBL" id="GFA30565.1"/>
    </source>
</evidence>
<gene>
    <name evidence="1" type="ORF">Tci_602537</name>
</gene>
<protein>
    <submittedName>
        <fullName evidence="1">Uncharacterized protein</fullName>
    </submittedName>
</protein>
<sequence>VLVVPVAKEICLPCTGCNVTLPSLMVPCFLGFNKFLTWLLVVGYRDVATADKNDIMWLMASMGLSPCLNTEIVRPESSWGNSACCGCRLTAEDIPIVGWIVVENKRIIETDKVNHIVETNIVKLVVEIESFGMSCDDFDKETGSSNGLQPKQANLSCVHALSELHLHEIMLSRESI</sequence>
<dbReference type="EMBL" id="BKCJ010401624">
    <property type="protein sequence ID" value="GFA30565.1"/>
    <property type="molecule type" value="Genomic_DNA"/>
</dbReference>
<reference evidence="1" key="1">
    <citation type="journal article" date="2019" name="Sci. Rep.">
        <title>Draft genome of Tanacetum cinerariifolium, the natural source of mosquito coil.</title>
        <authorList>
            <person name="Yamashiro T."/>
            <person name="Shiraishi A."/>
            <person name="Satake H."/>
            <person name="Nakayama K."/>
        </authorList>
    </citation>
    <scope>NUCLEOTIDE SEQUENCE</scope>
</reference>
<comment type="caution">
    <text evidence="1">The sequence shown here is derived from an EMBL/GenBank/DDBJ whole genome shotgun (WGS) entry which is preliminary data.</text>
</comment>
<name>A0A699JFC7_TANCI</name>
<feature type="non-terminal residue" evidence="1">
    <location>
        <position position="1"/>
    </location>
</feature>
<dbReference type="AlphaFoldDB" id="A0A699JFC7"/>